<sequence length="124" mass="13925">MEKKAFEELVLKALEELPEEFKSKLENIDVVIEDLPDMATVKALKLGSKGHLLGLYEGVPLKSRGHYYGMVMPDKITLFKANIEGSCGSSNPADLYNQIKHVLEHEIAHHFGISDKRLKDLGTY</sequence>
<dbReference type="CDD" id="cd12952">
    <property type="entry name" value="MMP_ACEL2062"/>
    <property type="match status" value="1"/>
</dbReference>
<organism evidence="1 2">
    <name type="scientific">Candidatus Aquitaenariimonas noxiae</name>
    <dbReference type="NCBI Taxonomy" id="1974741"/>
    <lineage>
        <taxon>Bacteria</taxon>
        <taxon>Pseudomonadati</taxon>
        <taxon>Candidatus Omnitrophota</taxon>
        <taxon>Candidatus Aquitaenariimonas</taxon>
    </lineage>
</organism>
<accession>A0A2J0L1M5</accession>
<evidence type="ECO:0000313" key="2">
    <source>
        <dbReference type="Proteomes" id="UP000230052"/>
    </source>
</evidence>
<dbReference type="Pfam" id="PF06262">
    <property type="entry name" value="Zincin_1"/>
    <property type="match status" value="1"/>
</dbReference>
<dbReference type="Proteomes" id="UP000230052">
    <property type="component" value="Unassembled WGS sequence"/>
</dbReference>
<dbReference type="SUPFAM" id="SSF55486">
    <property type="entry name" value="Metalloproteases ('zincins'), catalytic domain"/>
    <property type="match status" value="1"/>
</dbReference>
<gene>
    <name evidence="1" type="ORF">COS99_07400</name>
</gene>
<name>A0A2J0L1M5_9BACT</name>
<dbReference type="InterPro" id="IPR038555">
    <property type="entry name" value="Zincin_1_sf"/>
</dbReference>
<reference evidence="1 2" key="1">
    <citation type="submission" date="2017-09" db="EMBL/GenBank/DDBJ databases">
        <title>Depth-based differentiation of microbial function through sediment-hosted aquifers and enrichment of novel symbionts in the deep terrestrial subsurface.</title>
        <authorList>
            <person name="Probst A.J."/>
            <person name="Ladd B."/>
            <person name="Jarett J.K."/>
            <person name="Geller-Mcgrath D.E."/>
            <person name="Sieber C.M."/>
            <person name="Emerson J.B."/>
            <person name="Anantharaman K."/>
            <person name="Thomas B.C."/>
            <person name="Malmstrom R."/>
            <person name="Stieglmeier M."/>
            <person name="Klingl A."/>
            <person name="Woyke T."/>
            <person name="Ryan C.M."/>
            <person name="Banfield J.F."/>
        </authorList>
    </citation>
    <scope>NUCLEOTIDE SEQUENCE [LARGE SCALE GENOMIC DNA]</scope>
    <source>
        <strain evidence="1">CG07_land_8_20_14_0_80_42_15</strain>
    </source>
</reference>
<proteinExistence type="predicted"/>
<dbReference type="AlphaFoldDB" id="A0A2J0L1M5"/>
<protein>
    <recommendedName>
        <fullName evidence="3">Metallopeptidase family protein</fullName>
    </recommendedName>
</protein>
<dbReference type="EMBL" id="PEWV01000071">
    <property type="protein sequence ID" value="PIU41156.1"/>
    <property type="molecule type" value="Genomic_DNA"/>
</dbReference>
<evidence type="ECO:0008006" key="3">
    <source>
        <dbReference type="Google" id="ProtNLM"/>
    </source>
</evidence>
<comment type="caution">
    <text evidence="1">The sequence shown here is derived from an EMBL/GenBank/DDBJ whole genome shotgun (WGS) entry which is preliminary data.</text>
</comment>
<dbReference type="Gene3D" id="3.30.2010.20">
    <property type="match status" value="1"/>
</dbReference>
<evidence type="ECO:0000313" key="1">
    <source>
        <dbReference type="EMBL" id="PIU41156.1"/>
    </source>
</evidence>
<dbReference type="InterPro" id="IPR010428">
    <property type="entry name" value="Zincin_1"/>
</dbReference>